<dbReference type="InterPro" id="IPR036654">
    <property type="entry name" value="DNA_pol_III_psi_sf"/>
</dbReference>
<evidence type="ECO:0000313" key="3">
    <source>
        <dbReference type="Proteomes" id="UP000032568"/>
    </source>
</evidence>
<dbReference type="AlphaFoldDB" id="A0AAF0C4I9"/>
<dbReference type="GO" id="GO:0008408">
    <property type="term" value="F:3'-5' exonuclease activity"/>
    <property type="evidence" value="ECO:0007669"/>
    <property type="project" value="InterPro"/>
</dbReference>
<reference evidence="2 3" key="2">
    <citation type="journal article" date="2022" name="Mar. Drugs">
        <title>Bioassay-Guided Fractionation Leads to the Detection of Cholic Acid Generated by the Rare Thalassomonas sp.</title>
        <authorList>
            <person name="Pheiffer F."/>
            <person name="Schneider Y.K."/>
            <person name="Hansen E.H."/>
            <person name="Andersen J.H."/>
            <person name="Isaksson J."/>
            <person name="Busche T."/>
            <person name="R C."/>
            <person name="Kalinowski J."/>
            <person name="Zyl L.V."/>
            <person name="Trindade M."/>
        </authorList>
    </citation>
    <scope>NUCLEOTIDE SEQUENCE [LARGE SCALE GENOMIC DNA]</scope>
    <source>
        <strain evidence="2 3">A5K-106</strain>
    </source>
</reference>
<proteinExistence type="predicted"/>
<feature type="compositionally biased region" description="Basic and acidic residues" evidence="1">
    <location>
        <begin position="31"/>
        <end position="61"/>
    </location>
</feature>
<sequence>MAVSKHQFQLLSEMGIALWQPRTAETSARPLPEKESKENAAEKSGNKFADKAALPAKKDQQKSTPPNFDALMAQPLFHDILLSIGLSVGEVTATEEQLDLGLLHWQFSPEQELALSDKVLTTPPIQVLAASGTLKRQLWQLLQEHSL</sequence>
<dbReference type="GO" id="GO:0003887">
    <property type="term" value="F:DNA-directed DNA polymerase activity"/>
    <property type="evidence" value="ECO:0007669"/>
    <property type="project" value="InterPro"/>
</dbReference>
<evidence type="ECO:0000256" key="1">
    <source>
        <dbReference type="SAM" id="MobiDB-lite"/>
    </source>
</evidence>
<accession>A0AAF0C4I9</accession>
<name>A0AAF0C4I9_9GAMM</name>
<keyword evidence="3" id="KW-1185">Reference proteome</keyword>
<dbReference type="RefSeq" id="WP_044834756.1">
    <property type="nucleotide sequence ID" value="NZ_CP059735.1"/>
</dbReference>
<feature type="region of interest" description="Disordered" evidence="1">
    <location>
        <begin position="22"/>
        <end position="67"/>
    </location>
</feature>
<dbReference type="Gene3D" id="3.40.50.10220">
    <property type="entry name" value="DNA polymerase III, psi subunit"/>
    <property type="match status" value="1"/>
</dbReference>
<dbReference type="Proteomes" id="UP000032568">
    <property type="component" value="Chromosome"/>
</dbReference>
<protein>
    <submittedName>
        <fullName evidence="2">DNA polymerase III subunit psi</fullName>
    </submittedName>
</protein>
<evidence type="ECO:0000313" key="2">
    <source>
        <dbReference type="EMBL" id="WDE00076.1"/>
    </source>
</evidence>
<dbReference type="InterPro" id="IPR004615">
    <property type="entry name" value="DNA_pol_III_psi"/>
</dbReference>
<reference evidence="2 3" key="1">
    <citation type="journal article" date="2015" name="Genome Announc.">
        <title>Draft Genome Sequences of Marine Isolates of Thalassomonas viridans and Thalassomonas actiniarum.</title>
        <authorList>
            <person name="Olonade I."/>
            <person name="van Zyl L.J."/>
            <person name="Trindade M."/>
        </authorList>
    </citation>
    <scope>NUCLEOTIDE SEQUENCE [LARGE SCALE GENOMIC DNA]</scope>
    <source>
        <strain evidence="2 3">A5K-106</strain>
    </source>
</reference>
<dbReference type="EMBL" id="CP059735">
    <property type="protein sequence ID" value="WDE00076.1"/>
    <property type="molecule type" value="Genomic_DNA"/>
</dbReference>
<organism evidence="2 3">
    <name type="scientific">Thalassomonas actiniarum</name>
    <dbReference type="NCBI Taxonomy" id="485447"/>
    <lineage>
        <taxon>Bacteria</taxon>
        <taxon>Pseudomonadati</taxon>
        <taxon>Pseudomonadota</taxon>
        <taxon>Gammaproteobacteria</taxon>
        <taxon>Alteromonadales</taxon>
        <taxon>Colwelliaceae</taxon>
        <taxon>Thalassomonas</taxon>
    </lineage>
</organism>
<dbReference type="Pfam" id="PF03603">
    <property type="entry name" value="DNA_III_psi"/>
    <property type="match status" value="1"/>
</dbReference>
<gene>
    <name evidence="2" type="ORF">SG35_005305</name>
</gene>
<dbReference type="KEGG" id="tact:SG35_005305"/>
<dbReference type="SUPFAM" id="SSF102220">
    <property type="entry name" value="DNA polymerase III psi subunit"/>
    <property type="match status" value="1"/>
</dbReference>
<dbReference type="GO" id="GO:0006260">
    <property type="term" value="P:DNA replication"/>
    <property type="evidence" value="ECO:0007669"/>
    <property type="project" value="InterPro"/>
</dbReference>